<dbReference type="GO" id="GO:0004725">
    <property type="term" value="F:protein tyrosine phosphatase activity"/>
    <property type="evidence" value="ECO:0007669"/>
    <property type="project" value="TreeGrafter"/>
</dbReference>
<dbReference type="InParanoid" id="A8N9B7"/>
<dbReference type="Proteomes" id="UP000001861">
    <property type="component" value="Unassembled WGS sequence"/>
</dbReference>
<comment type="catalytic activity">
    <reaction evidence="5">
        <text>O-phospho-L-threonyl-[protein] + H2O = L-threonyl-[protein] + phosphate</text>
        <dbReference type="Rhea" id="RHEA:47004"/>
        <dbReference type="Rhea" id="RHEA-COMP:11060"/>
        <dbReference type="Rhea" id="RHEA-COMP:11605"/>
        <dbReference type="ChEBI" id="CHEBI:15377"/>
        <dbReference type="ChEBI" id="CHEBI:30013"/>
        <dbReference type="ChEBI" id="CHEBI:43474"/>
        <dbReference type="ChEBI" id="CHEBI:61977"/>
        <dbReference type="EC" id="3.1.3.16"/>
    </reaction>
</comment>
<keyword evidence="2" id="KW-0378">Hydrolase</keyword>
<dbReference type="OrthoDB" id="2017893at2759"/>
<dbReference type="PROSITE" id="PS50054">
    <property type="entry name" value="TYR_PHOSPHATASE_DUAL"/>
    <property type="match status" value="1"/>
</dbReference>
<dbReference type="KEGG" id="cci:CC1G_00992"/>
<dbReference type="EMBL" id="AACS02000007">
    <property type="protein sequence ID" value="EAU90608.1"/>
    <property type="molecule type" value="Genomic_DNA"/>
</dbReference>
<evidence type="ECO:0000313" key="9">
    <source>
        <dbReference type="EMBL" id="EAU90608.1"/>
    </source>
</evidence>
<comment type="catalytic activity">
    <reaction evidence="4">
        <text>O-phospho-L-seryl-[protein] + H2O = L-seryl-[protein] + phosphate</text>
        <dbReference type="Rhea" id="RHEA:20629"/>
        <dbReference type="Rhea" id="RHEA-COMP:9863"/>
        <dbReference type="Rhea" id="RHEA-COMP:11604"/>
        <dbReference type="ChEBI" id="CHEBI:15377"/>
        <dbReference type="ChEBI" id="CHEBI:29999"/>
        <dbReference type="ChEBI" id="CHEBI:43474"/>
        <dbReference type="ChEBI" id="CHEBI:83421"/>
        <dbReference type="EC" id="3.1.3.16"/>
    </reaction>
</comment>
<proteinExistence type="inferred from homology"/>
<feature type="domain" description="Tyrosine specific protein phosphatases" evidence="8">
    <location>
        <begin position="101"/>
        <end position="154"/>
    </location>
</feature>
<dbReference type="PANTHER" id="PTHR45948">
    <property type="entry name" value="DUAL SPECIFICITY PROTEIN PHOSPHATASE DDB_G0269404-RELATED"/>
    <property type="match status" value="1"/>
</dbReference>
<evidence type="ECO:0000259" key="8">
    <source>
        <dbReference type="PROSITE" id="PS50056"/>
    </source>
</evidence>
<evidence type="ECO:0000256" key="4">
    <source>
        <dbReference type="ARBA" id="ARBA00047761"/>
    </source>
</evidence>
<dbReference type="Gene3D" id="3.90.190.10">
    <property type="entry name" value="Protein tyrosine phosphatase superfamily"/>
    <property type="match status" value="1"/>
</dbReference>
<name>A8N9B7_COPC7</name>
<comment type="similarity">
    <text evidence="1">Belongs to the protein-tyrosine phosphatase family. Non-receptor class dual specificity subfamily.</text>
</comment>
<dbReference type="InterPro" id="IPR000340">
    <property type="entry name" value="Dual-sp_phosphatase_cat-dom"/>
</dbReference>
<dbReference type="eggNOG" id="KOG1716">
    <property type="taxonomic scope" value="Eukaryota"/>
</dbReference>
<evidence type="ECO:0000259" key="7">
    <source>
        <dbReference type="PROSITE" id="PS50054"/>
    </source>
</evidence>
<dbReference type="GO" id="GO:0007165">
    <property type="term" value="P:signal transduction"/>
    <property type="evidence" value="ECO:0007669"/>
    <property type="project" value="TreeGrafter"/>
</dbReference>
<dbReference type="CDD" id="cd14498">
    <property type="entry name" value="DSP"/>
    <property type="match status" value="1"/>
</dbReference>
<gene>
    <name evidence="9" type="ORF">CC1G_00992</name>
</gene>
<dbReference type="AlphaFoldDB" id="A8N9B7"/>
<dbReference type="PANTHER" id="PTHR45948:SF2">
    <property type="entry name" value="DUAL SPECIFICITY PROTEIN PHOSPHATASE"/>
    <property type="match status" value="1"/>
</dbReference>
<sequence>MLSPAKENWRAAINRVTNQPASGKPRTTRCAHQIRERLYLSDYWTAKDAEEIGKLGITHIVSVIDRPPTQLPESIPQSNRLQVSIKDYSDADILVHLEETTNFIARVLAENDTNKVLVHCLQGISRSATVVCAYLIATEGMQSHEAIEHVQSIRNVVCPNLGFRLQLLQYADRFPKKEEQRMSPVVTEFVQRIRKALAMPSKRSSKEVQTPSLPVVPAAGAS</sequence>
<dbReference type="STRING" id="240176.A8N9B7"/>
<organism evidence="9 10">
    <name type="scientific">Coprinopsis cinerea (strain Okayama-7 / 130 / ATCC MYA-4618 / FGSC 9003)</name>
    <name type="common">Inky cap fungus</name>
    <name type="synonym">Hormographiella aspergillata</name>
    <dbReference type="NCBI Taxonomy" id="240176"/>
    <lineage>
        <taxon>Eukaryota</taxon>
        <taxon>Fungi</taxon>
        <taxon>Dikarya</taxon>
        <taxon>Basidiomycota</taxon>
        <taxon>Agaricomycotina</taxon>
        <taxon>Agaricomycetes</taxon>
        <taxon>Agaricomycetidae</taxon>
        <taxon>Agaricales</taxon>
        <taxon>Agaricineae</taxon>
        <taxon>Psathyrellaceae</taxon>
        <taxon>Coprinopsis</taxon>
    </lineage>
</organism>
<feature type="region of interest" description="Disordered" evidence="6">
    <location>
        <begin position="200"/>
        <end position="222"/>
    </location>
</feature>
<dbReference type="InterPro" id="IPR000387">
    <property type="entry name" value="Tyr_Pase_dom"/>
</dbReference>
<dbReference type="OMA" id="TKHGITH"/>
<evidence type="ECO:0000256" key="5">
    <source>
        <dbReference type="ARBA" id="ARBA00048336"/>
    </source>
</evidence>
<dbReference type="PROSITE" id="PS50056">
    <property type="entry name" value="TYR_PHOSPHATASE_2"/>
    <property type="match status" value="1"/>
</dbReference>
<comment type="caution">
    <text evidence="9">The sequence shown here is derived from an EMBL/GenBank/DDBJ whole genome shotgun (WGS) entry which is preliminary data.</text>
</comment>
<dbReference type="InterPro" id="IPR020422">
    <property type="entry name" value="TYR_PHOSPHATASE_DUAL_dom"/>
</dbReference>
<protein>
    <submittedName>
        <fullName evidence="9">Uncharacterized protein</fullName>
    </submittedName>
</protein>
<evidence type="ECO:0000256" key="3">
    <source>
        <dbReference type="ARBA" id="ARBA00022912"/>
    </source>
</evidence>
<dbReference type="GO" id="GO:0004722">
    <property type="term" value="F:protein serine/threonine phosphatase activity"/>
    <property type="evidence" value="ECO:0007669"/>
    <property type="project" value="UniProtKB-EC"/>
</dbReference>
<dbReference type="GeneID" id="6007917"/>
<dbReference type="SMART" id="SM00195">
    <property type="entry name" value="DSPc"/>
    <property type="match status" value="1"/>
</dbReference>
<dbReference type="PROSITE" id="PS00383">
    <property type="entry name" value="TYR_PHOSPHATASE_1"/>
    <property type="match status" value="1"/>
</dbReference>
<evidence type="ECO:0000256" key="6">
    <source>
        <dbReference type="SAM" id="MobiDB-lite"/>
    </source>
</evidence>
<dbReference type="InterPro" id="IPR016130">
    <property type="entry name" value="Tyr_Pase_AS"/>
</dbReference>
<accession>A8N9B7</accession>
<reference evidence="9 10" key="1">
    <citation type="journal article" date="2010" name="Proc. Natl. Acad. Sci. U.S.A.">
        <title>Insights into evolution of multicellular fungi from the assembled chromosomes of the mushroom Coprinopsis cinerea (Coprinus cinereus).</title>
        <authorList>
            <person name="Stajich J.E."/>
            <person name="Wilke S.K."/>
            <person name="Ahren D."/>
            <person name="Au C.H."/>
            <person name="Birren B.W."/>
            <person name="Borodovsky M."/>
            <person name="Burns C."/>
            <person name="Canback B."/>
            <person name="Casselton L.A."/>
            <person name="Cheng C.K."/>
            <person name="Deng J."/>
            <person name="Dietrich F.S."/>
            <person name="Fargo D.C."/>
            <person name="Farman M.L."/>
            <person name="Gathman A.C."/>
            <person name="Goldberg J."/>
            <person name="Guigo R."/>
            <person name="Hoegger P.J."/>
            <person name="Hooker J.B."/>
            <person name="Huggins A."/>
            <person name="James T.Y."/>
            <person name="Kamada T."/>
            <person name="Kilaru S."/>
            <person name="Kodira C."/>
            <person name="Kues U."/>
            <person name="Kupfer D."/>
            <person name="Kwan H.S."/>
            <person name="Lomsadze A."/>
            <person name="Li W."/>
            <person name="Lilly W.W."/>
            <person name="Ma L.J."/>
            <person name="Mackey A.J."/>
            <person name="Manning G."/>
            <person name="Martin F."/>
            <person name="Muraguchi H."/>
            <person name="Natvig D.O."/>
            <person name="Palmerini H."/>
            <person name="Ramesh M.A."/>
            <person name="Rehmeyer C.J."/>
            <person name="Roe B.A."/>
            <person name="Shenoy N."/>
            <person name="Stanke M."/>
            <person name="Ter-Hovhannisyan V."/>
            <person name="Tunlid A."/>
            <person name="Velagapudi R."/>
            <person name="Vision T.J."/>
            <person name="Zeng Q."/>
            <person name="Zolan M.E."/>
            <person name="Pukkila P.J."/>
        </authorList>
    </citation>
    <scope>NUCLEOTIDE SEQUENCE [LARGE SCALE GENOMIC DNA]</scope>
    <source>
        <strain evidence="10">Okayama-7 / 130 / ATCC MYA-4618 / FGSC 9003</strain>
    </source>
</reference>
<dbReference type="VEuPathDB" id="FungiDB:CC1G_00992"/>
<keyword evidence="3" id="KW-0904">Protein phosphatase</keyword>
<feature type="domain" description="Tyrosine-protein phosphatase" evidence="7">
    <location>
        <begin position="29"/>
        <end position="176"/>
    </location>
</feature>
<dbReference type="Pfam" id="PF00782">
    <property type="entry name" value="DSPc"/>
    <property type="match status" value="1"/>
</dbReference>
<keyword evidence="10" id="KW-1185">Reference proteome</keyword>
<evidence type="ECO:0000313" key="10">
    <source>
        <dbReference type="Proteomes" id="UP000001861"/>
    </source>
</evidence>
<dbReference type="InterPro" id="IPR029021">
    <property type="entry name" value="Prot-tyrosine_phosphatase-like"/>
</dbReference>
<evidence type="ECO:0000256" key="1">
    <source>
        <dbReference type="ARBA" id="ARBA00008601"/>
    </source>
</evidence>
<evidence type="ECO:0000256" key="2">
    <source>
        <dbReference type="ARBA" id="ARBA00022801"/>
    </source>
</evidence>
<dbReference type="SUPFAM" id="SSF52799">
    <property type="entry name" value="(Phosphotyrosine protein) phosphatases II"/>
    <property type="match status" value="1"/>
</dbReference>
<dbReference type="RefSeq" id="XP_001831445.1">
    <property type="nucleotide sequence ID" value="XM_001831393.1"/>
</dbReference>
<dbReference type="GO" id="GO:0005829">
    <property type="term" value="C:cytosol"/>
    <property type="evidence" value="ECO:0007669"/>
    <property type="project" value="TreeGrafter"/>
</dbReference>